<keyword evidence="3" id="KW-0472">Membrane</keyword>
<feature type="transmembrane region" description="Helical" evidence="3">
    <location>
        <begin position="340"/>
        <end position="365"/>
    </location>
</feature>
<reference evidence="4 5" key="1">
    <citation type="submission" date="2023-01" db="EMBL/GenBank/DDBJ databases">
        <title>Analysis of 21 Apiospora genomes using comparative genomics revels a genus with tremendous synthesis potential of carbohydrate active enzymes and secondary metabolites.</title>
        <authorList>
            <person name="Sorensen T."/>
        </authorList>
    </citation>
    <scope>NUCLEOTIDE SEQUENCE [LARGE SCALE GENOMIC DNA]</scope>
    <source>
        <strain evidence="4 5">CBS 83171</strain>
    </source>
</reference>
<dbReference type="EMBL" id="JAQQWM010000002">
    <property type="protein sequence ID" value="KAK8078577.1"/>
    <property type="molecule type" value="Genomic_DNA"/>
</dbReference>
<comment type="similarity">
    <text evidence="1">Belongs to the ustYa family.</text>
</comment>
<organism evidence="4 5">
    <name type="scientific">Apiospora saccharicola</name>
    <dbReference type="NCBI Taxonomy" id="335842"/>
    <lineage>
        <taxon>Eukaryota</taxon>
        <taxon>Fungi</taxon>
        <taxon>Dikarya</taxon>
        <taxon>Ascomycota</taxon>
        <taxon>Pezizomycotina</taxon>
        <taxon>Sordariomycetes</taxon>
        <taxon>Xylariomycetidae</taxon>
        <taxon>Amphisphaeriales</taxon>
        <taxon>Apiosporaceae</taxon>
        <taxon>Apiospora</taxon>
    </lineage>
</organism>
<feature type="region of interest" description="Disordered" evidence="2">
    <location>
        <begin position="1"/>
        <end position="41"/>
    </location>
</feature>
<proteinExistence type="inferred from homology"/>
<name>A0ABR1W692_9PEZI</name>
<comment type="caution">
    <text evidence="4">The sequence shown here is derived from an EMBL/GenBank/DDBJ whole genome shotgun (WGS) entry which is preliminary data.</text>
</comment>
<dbReference type="PANTHER" id="PTHR33365">
    <property type="entry name" value="YALI0B05434P"/>
    <property type="match status" value="1"/>
</dbReference>
<dbReference type="Pfam" id="PF11807">
    <property type="entry name" value="UstYa"/>
    <property type="match status" value="1"/>
</dbReference>
<keyword evidence="3" id="KW-0812">Transmembrane</keyword>
<protein>
    <submittedName>
        <fullName evidence="4">Uncharacterized protein</fullName>
    </submittedName>
</protein>
<evidence type="ECO:0000256" key="2">
    <source>
        <dbReference type="SAM" id="MobiDB-lite"/>
    </source>
</evidence>
<accession>A0ABR1W692</accession>
<dbReference type="InterPro" id="IPR021765">
    <property type="entry name" value="UstYa-like"/>
</dbReference>
<gene>
    <name evidence="4" type="ORF">PG996_004747</name>
</gene>
<sequence length="435" mass="48939">MAEKDSFDQQSHDTDSEQGIAPGEPLLPPWTSRDTSTVRTGSGQSRKILSAIRDCRLSLLSFCLLQLLMVALYTAAFFSFQRQRPSLVYSPASEALHYKKVRYNASLVIESPYNGPPSKEVDSAWSDLISNMNIAVPKSDLDRIGSHSILIPDTDNMHFGGLGVFHELHCIKRLRQYTWKEHYFPDSSEEDERLNRLHTDHCLEILRQAAMCRSDVTLFTLQWSEGSRFPRADFSQEHECVDFDAVNGWAADRRVEAGTPGILTHPKFGLRRWDNRTCAFLRSVWKSAVTCGLCTSPSSPSSDPTETSIFWQSKIPIYHVPRIPKREVAFIFSMVPSSPIFGTAISALIAMVALLILAAMPAAAATQNDTTLEKRGIGWLYDYCDDDWSIMPPYYFTGKCNVTHPQAARDWLSIDLTGCYTVTDDGYLSVDNNRV</sequence>
<dbReference type="Proteomes" id="UP001446871">
    <property type="component" value="Unassembled WGS sequence"/>
</dbReference>
<feature type="transmembrane region" description="Helical" evidence="3">
    <location>
        <begin position="57"/>
        <end position="80"/>
    </location>
</feature>
<evidence type="ECO:0000313" key="4">
    <source>
        <dbReference type="EMBL" id="KAK8078577.1"/>
    </source>
</evidence>
<feature type="compositionally biased region" description="Basic and acidic residues" evidence="2">
    <location>
        <begin position="1"/>
        <end position="15"/>
    </location>
</feature>
<evidence type="ECO:0000313" key="5">
    <source>
        <dbReference type="Proteomes" id="UP001446871"/>
    </source>
</evidence>
<feature type="compositionally biased region" description="Polar residues" evidence="2">
    <location>
        <begin position="32"/>
        <end position="41"/>
    </location>
</feature>
<evidence type="ECO:0000256" key="1">
    <source>
        <dbReference type="ARBA" id="ARBA00035112"/>
    </source>
</evidence>
<dbReference type="PANTHER" id="PTHR33365:SF7">
    <property type="entry name" value="TAT PATHWAY SIGNAL SEQUENCE"/>
    <property type="match status" value="1"/>
</dbReference>
<keyword evidence="3" id="KW-1133">Transmembrane helix</keyword>
<keyword evidence="5" id="KW-1185">Reference proteome</keyword>
<evidence type="ECO:0000256" key="3">
    <source>
        <dbReference type="SAM" id="Phobius"/>
    </source>
</evidence>